<organism evidence="2 3">
    <name type="scientific">Lacinutrix venerupis</name>
    <dbReference type="NCBI Taxonomy" id="1486034"/>
    <lineage>
        <taxon>Bacteria</taxon>
        <taxon>Pseudomonadati</taxon>
        <taxon>Bacteroidota</taxon>
        <taxon>Flavobacteriia</taxon>
        <taxon>Flavobacteriales</taxon>
        <taxon>Flavobacteriaceae</taxon>
        <taxon>Lacinutrix</taxon>
    </lineage>
</organism>
<keyword evidence="1" id="KW-1133">Transmembrane helix</keyword>
<proteinExistence type="predicted"/>
<keyword evidence="1" id="KW-0472">Membrane</keyword>
<gene>
    <name evidence="2" type="ORF">BWR22_05270</name>
</gene>
<protein>
    <submittedName>
        <fullName evidence="2">Uncharacterized protein</fullName>
    </submittedName>
</protein>
<accession>A0AAC9LKE8</accession>
<dbReference type="EMBL" id="CP019352">
    <property type="protein sequence ID" value="APX99743.1"/>
    <property type="molecule type" value="Genomic_DNA"/>
</dbReference>
<evidence type="ECO:0000313" key="2">
    <source>
        <dbReference type="EMBL" id="APX99743.1"/>
    </source>
</evidence>
<keyword evidence="1" id="KW-0812">Transmembrane</keyword>
<feature type="transmembrane region" description="Helical" evidence="1">
    <location>
        <begin position="29"/>
        <end position="55"/>
    </location>
</feature>
<evidence type="ECO:0000313" key="3">
    <source>
        <dbReference type="Proteomes" id="UP000187506"/>
    </source>
</evidence>
<evidence type="ECO:0000256" key="1">
    <source>
        <dbReference type="SAM" id="Phobius"/>
    </source>
</evidence>
<name>A0AAC9LKE8_9FLAO</name>
<dbReference type="KEGG" id="lvn:BWR22_05270"/>
<dbReference type="AlphaFoldDB" id="A0AAC9LKE8"/>
<reference evidence="2 3" key="1">
    <citation type="submission" date="2017-01" db="EMBL/GenBank/DDBJ databases">
        <title>Complete genome of Lacinutrix venerupis DOK2-8 isolated from seawater in Dokdo.</title>
        <authorList>
            <person name="Chi W.-J."/>
            <person name="Kim J.H."/>
        </authorList>
    </citation>
    <scope>NUCLEOTIDE SEQUENCE [LARGE SCALE GENOMIC DNA]</scope>
    <source>
        <strain evidence="2 3">DOK2-8</strain>
    </source>
</reference>
<keyword evidence="3" id="KW-1185">Reference proteome</keyword>
<sequence length="94" mass="10459">MRGLALNFVSTHQTENPRGFSEVGENKQLLIAIVGHSYFFLLFFVVVFSSLMSFISFTKDFFSLSTTTNSLSKISLNVFLNLSVSLKSLKSGHS</sequence>
<dbReference type="Proteomes" id="UP000187506">
    <property type="component" value="Chromosome"/>
</dbReference>